<proteinExistence type="predicted"/>
<protein>
    <submittedName>
        <fullName evidence="2">Uncharacterized protein</fullName>
    </submittedName>
</protein>
<feature type="compositionally biased region" description="Basic and acidic residues" evidence="1">
    <location>
        <begin position="116"/>
        <end position="126"/>
    </location>
</feature>
<dbReference type="Proteomes" id="UP000075884">
    <property type="component" value="Unassembled WGS sequence"/>
</dbReference>
<feature type="region of interest" description="Disordered" evidence="1">
    <location>
        <begin position="113"/>
        <end position="132"/>
    </location>
</feature>
<dbReference type="EnsemblMetazoa" id="ADIR014502-RA">
    <property type="protein sequence ID" value="ADIR014502-PA"/>
    <property type="gene ID" value="ADIR014502"/>
</dbReference>
<evidence type="ECO:0000256" key="1">
    <source>
        <dbReference type="SAM" id="MobiDB-lite"/>
    </source>
</evidence>
<dbReference type="AlphaFoldDB" id="A0A182NXB9"/>
<reference evidence="2" key="2">
    <citation type="submission" date="2020-05" db="UniProtKB">
        <authorList>
            <consortium name="EnsemblMetazoa"/>
        </authorList>
    </citation>
    <scope>IDENTIFICATION</scope>
    <source>
        <strain evidence="2">WRAIR2</strain>
    </source>
</reference>
<keyword evidence="3" id="KW-1185">Reference proteome</keyword>
<evidence type="ECO:0000313" key="3">
    <source>
        <dbReference type="Proteomes" id="UP000075884"/>
    </source>
</evidence>
<evidence type="ECO:0000313" key="2">
    <source>
        <dbReference type="EnsemblMetazoa" id="ADIR014502-PA"/>
    </source>
</evidence>
<sequence length="132" mass="16351">MVLQRNQSFLNYDFHRFLGHITRRPWSLLTEEDRRSFRRRCFLHYCQQECVYFCQQKMLSSHTYHHRLQQCLAHSDVQGLNDFWNRKTMYTMTILNNWNHTVEVLIEHQSSPSRYHHSETARDRPMLHQLHY</sequence>
<dbReference type="VEuPathDB" id="VectorBase:ADIR014502"/>
<accession>A0A182NXB9</accession>
<reference evidence="3" key="1">
    <citation type="submission" date="2013-03" db="EMBL/GenBank/DDBJ databases">
        <title>The Genome Sequence of Anopheles dirus WRAIR2.</title>
        <authorList>
            <consortium name="The Broad Institute Genomics Platform"/>
            <person name="Neafsey D.E."/>
            <person name="Walton C."/>
            <person name="Walker B."/>
            <person name="Young S.K."/>
            <person name="Zeng Q."/>
            <person name="Gargeya S."/>
            <person name="Fitzgerald M."/>
            <person name="Haas B."/>
            <person name="Abouelleil A."/>
            <person name="Allen A.W."/>
            <person name="Alvarado L."/>
            <person name="Arachchi H.M."/>
            <person name="Berlin A.M."/>
            <person name="Chapman S.B."/>
            <person name="Gainer-Dewar J."/>
            <person name="Goldberg J."/>
            <person name="Griggs A."/>
            <person name="Gujja S."/>
            <person name="Hansen M."/>
            <person name="Howarth C."/>
            <person name="Imamovic A."/>
            <person name="Ireland A."/>
            <person name="Larimer J."/>
            <person name="McCowan C."/>
            <person name="Murphy C."/>
            <person name="Pearson M."/>
            <person name="Poon T.W."/>
            <person name="Priest M."/>
            <person name="Roberts A."/>
            <person name="Saif S."/>
            <person name="Shea T."/>
            <person name="Sisk P."/>
            <person name="Sykes S."/>
            <person name="Wortman J."/>
            <person name="Nusbaum C."/>
            <person name="Birren B."/>
        </authorList>
    </citation>
    <scope>NUCLEOTIDE SEQUENCE [LARGE SCALE GENOMIC DNA]</scope>
    <source>
        <strain evidence="3">WRAIR2</strain>
    </source>
</reference>
<organism evidence="2 3">
    <name type="scientific">Anopheles dirus</name>
    <dbReference type="NCBI Taxonomy" id="7168"/>
    <lineage>
        <taxon>Eukaryota</taxon>
        <taxon>Metazoa</taxon>
        <taxon>Ecdysozoa</taxon>
        <taxon>Arthropoda</taxon>
        <taxon>Hexapoda</taxon>
        <taxon>Insecta</taxon>
        <taxon>Pterygota</taxon>
        <taxon>Neoptera</taxon>
        <taxon>Endopterygota</taxon>
        <taxon>Diptera</taxon>
        <taxon>Nematocera</taxon>
        <taxon>Culicoidea</taxon>
        <taxon>Culicidae</taxon>
        <taxon>Anophelinae</taxon>
        <taxon>Anopheles</taxon>
    </lineage>
</organism>
<name>A0A182NXB9_9DIPT</name>